<dbReference type="HOGENOM" id="CLU_039613_2_2_6"/>
<comment type="similarity">
    <text evidence="1">Belongs to the LysR transcriptional regulatory family.</text>
</comment>
<evidence type="ECO:0000313" key="6">
    <source>
        <dbReference type="EMBL" id="AEF21049.1"/>
    </source>
</evidence>
<dbReference type="GO" id="GO:0006351">
    <property type="term" value="P:DNA-templated transcription"/>
    <property type="evidence" value="ECO:0007669"/>
    <property type="project" value="TreeGrafter"/>
</dbReference>
<feature type="domain" description="HTH lysR-type" evidence="5">
    <location>
        <begin position="25"/>
        <end position="83"/>
    </location>
</feature>
<evidence type="ECO:0000313" key="7">
    <source>
        <dbReference type="Proteomes" id="UP000000686"/>
    </source>
</evidence>
<dbReference type="AlphaFoldDB" id="F6ABG1"/>
<dbReference type="InterPro" id="IPR000847">
    <property type="entry name" value="LysR_HTH_N"/>
</dbReference>
<organism evidence="6 7">
    <name type="scientific">Pseudomonas fulva (strain 12-X)</name>
    <dbReference type="NCBI Taxonomy" id="743720"/>
    <lineage>
        <taxon>Bacteria</taxon>
        <taxon>Pseudomonadati</taxon>
        <taxon>Pseudomonadota</taxon>
        <taxon>Gammaproteobacteria</taxon>
        <taxon>Pseudomonadales</taxon>
        <taxon>Pseudomonadaceae</taxon>
        <taxon>Pseudomonas</taxon>
    </lineage>
</organism>
<gene>
    <name evidence="6" type="ordered locus">Psefu_1071</name>
</gene>
<keyword evidence="4" id="KW-0804">Transcription</keyword>
<dbReference type="KEGG" id="pfv:Psefu_1071"/>
<dbReference type="GO" id="GO:0003700">
    <property type="term" value="F:DNA-binding transcription factor activity"/>
    <property type="evidence" value="ECO:0007669"/>
    <property type="project" value="InterPro"/>
</dbReference>
<protein>
    <submittedName>
        <fullName evidence="6">Transcriptional regulator, LysR family</fullName>
    </submittedName>
</protein>
<dbReference type="PROSITE" id="PS50931">
    <property type="entry name" value="HTH_LYSR"/>
    <property type="match status" value="1"/>
</dbReference>
<reference evidence="6 7" key="1">
    <citation type="submission" date="2011-04" db="EMBL/GenBank/DDBJ databases">
        <title>Complete sequence of Pseudomonas fulva 12-X.</title>
        <authorList>
            <consortium name="US DOE Joint Genome Institute"/>
            <person name="Lucas S."/>
            <person name="Han J."/>
            <person name="Lapidus A."/>
            <person name="Cheng J.-F."/>
            <person name="Goodwin L."/>
            <person name="Pitluck S."/>
            <person name="Peters L."/>
            <person name="Mikhailova N."/>
            <person name="Pagani I."/>
            <person name="Davenport K."/>
            <person name="Han C."/>
            <person name="Tapia R."/>
            <person name="Land M."/>
            <person name="Hauser L."/>
            <person name="Kyrpides N."/>
            <person name="Ivanova N."/>
            <person name="Pagani I."/>
            <person name="Lcollab F.I."/>
            <person name="Woyke T."/>
        </authorList>
    </citation>
    <scope>NUCLEOTIDE SEQUENCE [LARGE SCALE GENOMIC DNA]</scope>
    <source>
        <strain evidence="7">12-X</strain>
    </source>
</reference>
<evidence type="ECO:0000256" key="3">
    <source>
        <dbReference type="ARBA" id="ARBA00023125"/>
    </source>
</evidence>
<dbReference type="Gene3D" id="3.40.190.290">
    <property type="match status" value="1"/>
</dbReference>
<sequence length="328" mass="36589">MQTFCSSTQKDRFVMQKSMMSAGQMNWDDLKFFLEVARTRTASSAARRLGVDYTTVSRRIGALEKALGTLLFERSRASGFVLTTEGQHLLGYAEALESTLQTACEQVSGASLALSGHVRIGSTEGFGSYFVAPQLGGFQDIYPNIAIDLLPVPHFISLSRREADIAITLERPERGPYVCSRLCDYALKLYATPEYLQRHPPIRQVEDLGQHLFITYVDDLAFSPELLYLEGIVPNASSTLRSTSVVAQYQAALQGRALAILPCFLAGPDARLVEVLPDEVKVIRQFWLYYREDLRKLKRITLVADYLRACAERNRAFLLGDAGEMVIA</sequence>
<name>F6ABG1_PSEF1</name>
<dbReference type="PANTHER" id="PTHR30537:SF3">
    <property type="entry name" value="TRANSCRIPTIONAL REGULATORY PROTEIN"/>
    <property type="match status" value="1"/>
</dbReference>
<dbReference type="InterPro" id="IPR036388">
    <property type="entry name" value="WH-like_DNA-bd_sf"/>
</dbReference>
<evidence type="ECO:0000256" key="4">
    <source>
        <dbReference type="ARBA" id="ARBA00023163"/>
    </source>
</evidence>
<keyword evidence="3" id="KW-0238">DNA-binding</keyword>
<dbReference type="InterPro" id="IPR058163">
    <property type="entry name" value="LysR-type_TF_proteobact-type"/>
</dbReference>
<dbReference type="Pfam" id="PF00126">
    <property type="entry name" value="HTH_1"/>
    <property type="match status" value="1"/>
</dbReference>
<dbReference type="Pfam" id="PF03466">
    <property type="entry name" value="LysR_substrate"/>
    <property type="match status" value="1"/>
</dbReference>
<keyword evidence="2" id="KW-0805">Transcription regulation</keyword>
<dbReference type="GO" id="GO:0043565">
    <property type="term" value="F:sequence-specific DNA binding"/>
    <property type="evidence" value="ECO:0007669"/>
    <property type="project" value="TreeGrafter"/>
</dbReference>
<dbReference type="STRING" id="743720.Psefu_1071"/>
<dbReference type="InterPro" id="IPR036390">
    <property type="entry name" value="WH_DNA-bd_sf"/>
</dbReference>
<keyword evidence="7" id="KW-1185">Reference proteome</keyword>
<dbReference type="InterPro" id="IPR005119">
    <property type="entry name" value="LysR_subst-bd"/>
</dbReference>
<dbReference type="EMBL" id="CP002727">
    <property type="protein sequence ID" value="AEF21049.1"/>
    <property type="molecule type" value="Genomic_DNA"/>
</dbReference>
<dbReference type="SUPFAM" id="SSF53850">
    <property type="entry name" value="Periplasmic binding protein-like II"/>
    <property type="match status" value="1"/>
</dbReference>
<dbReference type="PANTHER" id="PTHR30537">
    <property type="entry name" value="HTH-TYPE TRANSCRIPTIONAL REGULATOR"/>
    <property type="match status" value="1"/>
</dbReference>
<proteinExistence type="inferred from homology"/>
<dbReference type="eggNOG" id="COG0583">
    <property type="taxonomic scope" value="Bacteria"/>
</dbReference>
<dbReference type="Proteomes" id="UP000000686">
    <property type="component" value="Chromosome"/>
</dbReference>
<dbReference type="Gene3D" id="1.10.10.10">
    <property type="entry name" value="Winged helix-like DNA-binding domain superfamily/Winged helix DNA-binding domain"/>
    <property type="match status" value="1"/>
</dbReference>
<evidence type="ECO:0000259" key="5">
    <source>
        <dbReference type="PROSITE" id="PS50931"/>
    </source>
</evidence>
<dbReference type="SUPFAM" id="SSF46785">
    <property type="entry name" value="Winged helix' DNA-binding domain"/>
    <property type="match status" value="1"/>
</dbReference>
<accession>F6ABG1</accession>
<evidence type="ECO:0000256" key="1">
    <source>
        <dbReference type="ARBA" id="ARBA00009437"/>
    </source>
</evidence>
<evidence type="ECO:0000256" key="2">
    <source>
        <dbReference type="ARBA" id="ARBA00023015"/>
    </source>
</evidence>